<name>A0ABW2ZIA0_9SPHI</name>
<evidence type="ECO:0000313" key="1">
    <source>
        <dbReference type="EMBL" id="MFD0765950.1"/>
    </source>
</evidence>
<sequence length="139" mass="15905">MKKNILIPFLLIATISGCNMMNRHDLKSYLGDIGVELKDDYQTLSLEQTGFKDFTLNATLIVSNDDKAAILKSLKTQVKFIKIDTIPLLGFNGNATNGYLNKSTYYFYKGQTKEGIPWQEYELKIDTANNRLDFEWGDY</sequence>
<dbReference type="EMBL" id="JBHTIA010000009">
    <property type="protein sequence ID" value="MFD0765950.1"/>
    <property type="molecule type" value="Genomic_DNA"/>
</dbReference>
<keyword evidence="2" id="KW-1185">Reference proteome</keyword>
<dbReference type="PROSITE" id="PS51257">
    <property type="entry name" value="PROKAR_LIPOPROTEIN"/>
    <property type="match status" value="1"/>
</dbReference>
<accession>A0ABW2ZIA0</accession>
<evidence type="ECO:0008006" key="3">
    <source>
        <dbReference type="Google" id="ProtNLM"/>
    </source>
</evidence>
<dbReference type="RefSeq" id="WP_377143414.1">
    <property type="nucleotide sequence ID" value="NZ_JBHTIA010000009.1"/>
</dbReference>
<reference evidence="2" key="1">
    <citation type="journal article" date="2019" name="Int. J. Syst. Evol. Microbiol.">
        <title>The Global Catalogue of Microorganisms (GCM) 10K type strain sequencing project: providing services to taxonomists for standard genome sequencing and annotation.</title>
        <authorList>
            <consortium name="The Broad Institute Genomics Platform"/>
            <consortium name="The Broad Institute Genome Sequencing Center for Infectious Disease"/>
            <person name="Wu L."/>
            <person name="Ma J."/>
        </authorList>
    </citation>
    <scope>NUCLEOTIDE SEQUENCE [LARGE SCALE GENOMIC DNA]</scope>
    <source>
        <strain evidence="2">CCUG 60742</strain>
    </source>
</reference>
<comment type="caution">
    <text evidence="1">The sequence shown here is derived from an EMBL/GenBank/DDBJ whole genome shotgun (WGS) entry which is preliminary data.</text>
</comment>
<proteinExistence type="predicted"/>
<organism evidence="1 2">
    <name type="scientific">Mucilaginibacter lutimaris</name>
    <dbReference type="NCBI Taxonomy" id="931629"/>
    <lineage>
        <taxon>Bacteria</taxon>
        <taxon>Pseudomonadati</taxon>
        <taxon>Bacteroidota</taxon>
        <taxon>Sphingobacteriia</taxon>
        <taxon>Sphingobacteriales</taxon>
        <taxon>Sphingobacteriaceae</taxon>
        <taxon>Mucilaginibacter</taxon>
    </lineage>
</organism>
<gene>
    <name evidence="1" type="ORF">ACFQZI_13895</name>
</gene>
<protein>
    <recommendedName>
        <fullName evidence="3">Lipoprotein</fullName>
    </recommendedName>
</protein>
<evidence type="ECO:0000313" key="2">
    <source>
        <dbReference type="Proteomes" id="UP001597073"/>
    </source>
</evidence>
<dbReference type="Proteomes" id="UP001597073">
    <property type="component" value="Unassembled WGS sequence"/>
</dbReference>